<comment type="caution">
    <text evidence="1">The sequence shown here is derived from an EMBL/GenBank/DDBJ whole genome shotgun (WGS) entry which is preliminary data.</text>
</comment>
<organism evidence="1 2">
    <name type="scientific">Caldisalinibacter kiritimatiensis</name>
    <dbReference type="NCBI Taxonomy" id="1304284"/>
    <lineage>
        <taxon>Bacteria</taxon>
        <taxon>Bacillati</taxon>
        <taxon>Bacillota</taxon>
        <taxon>Tissierellia</taxon>
        <taxon>Tissierellales</taxon>
        <taxon>Thermohalobacteraceae</taxon>
        <taxon>Caldisalinibacter</taxon>
    </lineage>
</organism>
<reference evidence="1 2" key="1">
    <citation type="journal article" date="2015" name="Geomicrobiol. J.">
        <title>Caldisalinibacter kiritimatiensis gen. nov., sp. nov., a moderately thermohalophilic thiosulfate-reducing bacterium from a hypersaline microbial mat.</title>
        <authorList>
            <person name="Ben Hania W."/>
            <person name="Joseph M."/>
            <person name="Fiebig A."/>
            <person name="Bunk B."/>
            <person name="Klenk H.-P."/>
            <person name="Fardeau M.-L."/>
            <person name="Spring S."/>
        </authorList>
    </citation>
    <scope>NUCLEOTIDE SEQUENCE [LARGE SCALE GENOMIC DNA]</scope>
    <source>
        <strain evidence="1 2">L21-TH-D2</strain>
    </source>
</reference>
<gene>
    <name evidence="1" type="ORF">L21TH_0337</name>
</gene>
<accession>R1AWN4</accession>
<keyword evidence="2" id="KW-1185">Reference proteome</keyword>
<evidence type="ECO:0000313" key="2">
    <source>
        <dbReference type="Proteomes" id="UP000013378"/>
    </source>
</evidence>
<protein>
    <recommendedName>
        <fullName evidence="3">ATP-binding protein</fullName>
    </recommendedName>
</protein>
<dbReference type="STRING" id="1304284.L21TH_0337"/>
<dbReference type="AlphaFoldDB" id="R1AWN4"/>
<proteinExistence type="predicted"/>
<evidence type="ECO:0008006" key="3">
    <source>
        <dbReference type="Google" id="ProtNLM"/>
    </source>
</evidence>
<dbReference type="Proteomes" id="UP000013378">
    <property type="component" value="Unassembled WGS sequence"/>
</dbReference>
<sequence length="136" mass="15767">MVKIMCGLKGTGKTKELIKMANEDIKTSDGDIVFIEDNSEYILNLNHNIRYINAMEFDIKDTETFHGFLCGIIAEDYDIRKIYIDGLYNIVKLQNRKLKNFLDELEELGEKFNIDFVISVSCDPKEVSNELENYII</sequence>
<dbReference type="eggNOG" id="COG0593">
    <property type="taxonomic scope" value="Bacteria"/>
</dbReference>
<name>R1AWN4_9FIRM</name>
<evidence type="ECO:0000313" key="1">
    <source>
        <dbReference type="EMBL" id="EOD01598.1"/>
    </source>
</evidence>
<dbReference type="EMBL" id="ARZA01000047">
    <property type="protein sequence ID" value="EOD01598.1"/>
    <property type="molecule type" value="Genomic_DNA"/>
</dbReference>